<accession>M2ZW60</accession>
<protein>
    <submittedName>
        <fullName evidence="3">Uncharacterized protein</fullName>
    </submittedName>
</protein>
<proteinExistence type="inferred from homology"/>
<reference evidence="3 4" key="1">
    <citation type="journal article" date="2012" name="PLoS Pathog.">
        <title>Diverse lifestyles and strategies of plant pathogenesis encoded in the genomes of eighteen Dothideomycetes fungi.</title>
        <authorList>
            <person name="Ohm R.A."/>
            <person name="Feau N."/>
            <person name="Henrissat B."/>
            <person name="Schoch C.L."/>
            <person name="Horwitz B.A."/>
            <person name="Barry K.W."/>
            <person name="Condon B.J."/>
            <person name="Copeland A.C."/>
            <person name="Dhillon B."/>
            <person name="Glaser F."/>
            <person name="Hesse C.N."/>
            <person name="Kosti I."/>
            <person name="LaButti K."/>
            <person name="Lindquist E.A."/>
            <person name="Lucas S."/>
            <person name="Salamov A.A."/>
            <person name="Bradshaw R.E."/>
            <person name="Ciuffetti L."/>
            <person name="Hamelin R.C."/>
            <person name="Kema G.H.J."/>
            <person name="Lawrence C."/>
            <person name="Scott J.A."/>
            <person name="Spatafora J.W."/>
            <person name="Turgeon B.G."/>
            <person name="de Wit P.J.G.M."/>
            <person name="Zhong S."/>
            <person name="Goodwin S.B."/>
            <person name="Grigoriev I.V."/>
        </authorList>
    </citation>
    <scope>NUCLEOTIDE SEQUENCE [LARGE SCALE GENOMIC DNA]</scope>
    <source>
        <strain evidence="3 4">CIRAD86</strain>
    </source>
</reference>
<dbReference type="SUPFAM" id="SSF51735">
    <property type="entry name" value="NAD(P)-binding Rossmann-fold domains"/>
    <property type="match status" value="1"/>
</dbReference>
<dbReference type="AlphaFoldDB" id="M2ZW60"/>
<dbReference type="PANTHER" id="PTHR43669:SF11">
    <property type="entry name" value="SHORT-CHAIN DEHYDROGENASE_OXIDOREDUCTASE"/>
    <property type="match status" value="1"/>
</dbReference>
<dbReference type="PANTHER" id="PTHR43669">
    <property type="entry name" value="5-KETO-D-GLUCONATE 5-REDUCTASE"/>
    <property type="match status" value="1"/>
</dbReference>
<evidence type="ECO:0000313" key="3">
    <source>
        <dbReference type="EMBL" id="EME83239.1"/>
    </source>
</evidence>
<dbReference type="Gene3D" id="3.40.50.720">
    <property type="entry name" value="NAD(P)-binding Rossmann-like Domain"/>
    <property type="match status" value="1"/>
</dbReference>
<dbReference type="eggNOG" id="KOG1205">
    <property type="taxonomic scope" value="Eukaryota"/>
</dbReference>
<dbReference type="KEGG" id="pfj:MYCFIDRAFT_84907"/>
<name>M2ZW60_PSEFD</name>
<keyword evidence="2" id="KW-0560">Oxidoreductase</keyword>
<dbReference type="VEuPathDB" id="FungiDB:MYCFIDRAFT_84907"/>
<dbReference type="Pfam" id="PF00106">
    <property type="entry name" value="adh_short"/>
    <property type="match status" value="1"/>
</dbReference>
<keyword evidence="4" id="KW-1185">Reference proteome</keyword>
<dbReference type="OrthoDB" id="37659at2759"/>
<comment type="similarity">
    <text evidence="1">Belongs to the short-chain dehydrogenases/reductases (SDR) family.</text>
</comment>
<dbReference type="InterPro" id="IPR002347">
    <property type="entry name" value="SDR_fam"/>
</dbReference>
<dbReference type="RefSeq" id="XP_007926528.1">
    <property type="nucleotide sequence ID" value="XM_007928337.1"/>
</dbReference>
<evidence type="ECO:0000256" key="1">
    <source>
        <dbReference type="ARBA" id="ARBA00006484"/>
    </source>
</evidence>
<dbReference type="GO" id="GO:0016491">
    <property type="term" value="F:oxidoreductase activity"/>
    <property type="evidence" value="ECO:0007669"/>
    <property type="project" value="UniProtKB-KW"/>
</dbReference>
<dbReference type="InterPro" id="IPR036291">
    <property type="entry name" value="NAD(P)-bd_dom_sf"/>
</dbReference>
<evidence type="ECO:0000313" key="4">
    <source>
        <dbReference type="Proteomes" id="UP000016932"/>
    </source>
</evidence>
<dbReference type="GeneID" id="19342274"/>
<dbReference type="Proteomes" id="UP000016932">
    <property type="component" value="Unassembled WGS sequence"/>
</dbReference>
<sequence>MHLTKTFPPFLQKQAPKETSLVYVTSGLALVPIVYCPNYCASKAALHHVCLAVMKEAKFNVKIIELLPRTVLTELCDDKRQLELKTKGGRLGMRLIDLVEEAWEGLNSSENEQVRVGKVPGMGLYAFNGNRNGSRR</sequence>
<dbReference type="HOGENOM" id="CLU_155390_0_0_1"/>
<evidence type="ECO:0000256" key="2">
    <source>
        <dbReference type="ARBA" id="ARBA00023002"/>
    </source>
</evidence>
<dbReference type="EMBL" id="KB446558">
    <property type="protein sequence ID" value="EME83239.1"/>
    <property type="molecule type" value="Genomic_DNA"/>
</dbReference>
<gene>
    <name evidence="3" type="ORF">MYCFIDRAFT_84907</name>
</gene>
<organism evidence="3 4">
    <name type="scientific">Pseudocercospora fijiensis (strain CIRAD86)</name>
    <name type="common">Black leaf streak disease fungus</name>
    <name type="synonym">Mycosphaerella fijiensis</name>
    <dbReference type="NCBI Taxonomy" id="383855"/>
    <lineage>
        <taxon>Eukaryota</taxon>
        <taxon>Fungi</taxon>
        <taxon>Dikarya</taxon>
        <taxon>Ascomycota</taxon>
        <taxon>Pezizomycotina</taxon>
        <taxon>Dothideomycetes</taxon>
        <taxon>Dothideomycetidae</taxon>
        <taxon>Mycosphaerellales</taxon>
        <taxon>Mycosphaerellaceae</taxon>
        <taxon>Pseudocercospora</taxon>
    </lineage>
</organism>